<dbReference type="InterPro" id="IPR000847">
    <property type="entry name" value="LysR_HTH_N"/>
</dbReference>
<evidence type="ECO:0000256" key="5">
    <source>
        <dbReference type="SAM" id="MobiDB-lite"/>
    </source>
</evidence>
<name>A0A495JFX5_9ACTN</name>
<proteinExistence type="inferred from homology"/>
<dbReference type="GO" id="GO:0003700">
    <property type="term" value="F:DNA-binding transcription factor activity"/>
    <property type="evidence" value="ECO:0007669"/>
    <property type="project" value="InterPro"/>
</dbReference>
<dbReference type="RefSeq" id="WP_121156621.1">
    <property type="nucleotide sequence ID" value="NZ_RBKT01000001.1"/>
</dbReference>
<dbReference type="OrthoDB" id="3181812at2"/>
<evidence type="ECO:0000313" key="8">
    <source>
        <dbReference type="Proteomes" id="UP000277671"/>
    </source>
</evidence>
<evidence type="ECO:0000256" key="1">
    <source>
        <dbReference type="ARBA" id="ARBA00009437"/>
    </source>
</evidence>
<dbReference type="Proteomes" id="UP000277671">
    <property type="component" value="Unassembled WGS sequence"/>
</dbReference>
<comment type="caution">
    <text evidence="7">The sequence shown here is derived from an EMBL/GenBank/DDBJ whole genome shotgun (WGS) entry which is preliminary data.</text>
</comment>
<dbReference type="Gene3D" id="3.40.190.290">
    <property type="match status" value="1"/>
</dbReference>
<dbReference type="InterPro" id="IPR005119">
    <property type="entry name" value="LysR_subst-bd"/>
</dbReference>
<evidence type="ECO:0000256" key="4">
    <source>
        <dbReference type="ARBA" id="ARBA00023163"/>
    </source>
</evidence>
<feature type="region of interest" description="Disordered" evidence="5">
    <location>
        <begin position="288"/>
        <end position="313"/>
    </location>
</feature>
<dbReference type="SUPFAM" id="SSF53850">
    <property type="entry name" value="Periplasmic binding protein-like II"/>
    <property type="match status" value="1"/>
</dbReference>
<keyword evidence="2" id="KW-0805">Transcription regulation</keyword>
<dbReference type="AlphaFoldDB" id="A0A495JFX5"/>
<dbReference type="InterPro" id="IPR036388">
    <property type="entry name" value="WH-like_DNA-bd_sf"/>
</dbReference>
<comment type="similarity">
    <text evidence="1">Belongs to the LysR transcriptional regulatory family.</text>
</comment>
<sequence>MELRHLATFTAVAEEGSFTRAADRLRVVQSAVSAAVRNLERELGVPLFERTTHRVQLTDAGRLLLPEARRTLAAAAGAREVVDQLRGGLRGTVRLGMMQAQRASAVSVARLLAEFRAEHPGVEVELRVGASAAHAADLRSGRLDLAYLALPTGSAAGLDLLPLDAQNMPLVCASDHPLADRAEVELGDLADETFVDTPPDWGNRIATDRAFAAAEVARTVRYEVGDLGSLIDFVRHRLAIAFVPPSAIVKDVDLRLIPVRHGPVFRTSIAAPADRRLGAPARALLATAQRQASADALATEPPSTPQPPSRPGS</sequence>
<dbReference type="PRINTS" id="PR00039">
    <property type="entry name" value="HTHLYSR"/>
</dbReference>
<dbReference type="GO" id="GO:0003677">
    <property type="term" value="F:DNA binding"/>
    <property type="evidence" value="ECO:0007669"/>
    <property type="project" value="UniProtKB-KW"/>
</dbReference>
<protein>
    <submittedName>
        <fullName evidence="7">DNA-binding transcriptional LysR family regulator</fullName>
    </submittedName>
</protein>
<evidence type="ECO:0000313" key="7">
    <source>
        <dbReference type="EMBL" id="RKR87930.1"/>
    </source>
</evidence>
<keyword evidence="4" id="KW-0804">Transcription</keyword>
<dbReference type="PANTHER" id="PTHR30419:SF31">
    <property type="entry name" value="BLR3139 PROTEIN"/>
    <property type="match status" value="1"/>
</dbReference>
<keyword evidence="3 7" id="KW-0238">DNA-binding</keyword>
<dbReference type="InterPro" id="IPR036390">
    <property type="entry name" value="WH_DNA-bd_sf"/>
</dbReference>
<dbReference type="InterPro" id="IPR050950">
    <property type="entry name" value="HTH-type_LysR_regulators"/>
</dbReference>
<dbReference type="FunFam" id="1.10.10.10:FF:000001">
    <property type="entry name" value="LysR family transcriptional regulator"/>
    <property type="match status" value="1"/>
</dbReference>
<accession>A0A495JFX5</accession>
<evidence type="ECO:0000256" key="2">
    <source>
        <dbReference type="ARBA" id="ARBA00023015"/>
    </source>
</evidence>
<gene>
    <name evidence="7" type="ORF">BDK92_2233</name>
</gene>
<evidence type="ECO:0000256" key="3">
    <source>
        <dbReference type="ARBA" id="ARBA00023125"/>
    </source>
</evidence>
<dbReference type="PANTHER" id="PTHR30419">
    <property type="entry name" value="HTH-TYPE TRANSCRIPTIONAL REGULATOR YBHD"/>
    <property type="match status" value="1"/>
</dbReference>
<dbReference type="PROSITE" id="PS50931">
    <property type="entry name" value="HTH_LYSR"/>
    <property type="match status" value="1"/>
</dbReference>
<dbReference type="Pfam" id="PF03466">
    <property type="entry name" value="LysR_substrate"/>
    <property type="match status" value="1"/>
</dbReference>
<feature type="domain" description="HTH lysR-type" evidence="6">
    <location>
        <begin position="1"/>
        <end position="58"/>
    </location>
</feature>
<dbReference type="EMBL" id="RBKT01000001">
    <property type="protein sequence ID" value="RKR87930.1"/>
    <property type="molecule type" value="Genomic_DNA"/>
</dbReference>
<organism evidence="7 8">
    <name type="scientific">Micromonospora pisi</name>
    <dbReference type="NCBI Taxonomy" id="589240"/>
    <lineage>
        <taxon>Bacteria</taxon>
        <taxon>Bacillati</taxon>
        <taxon>Actinomycetota</taxon>
        <taxon>Actinomycetes</taxon>
        <taxon>Micromonosporales</taxon>
        <taxon>Micromonosporaceae</taxon>
        <taxon>Micromonospora</taxon>
    </lineage>
</organism>
<keyword evidence="8" id="KW-1185">Reference proteome</keyword>
<reference evidence="7 8" key="1">
    <citation type="submission" date="2018-10" db="EMBL/GenBank/DDBJ databases">
        <title>Sequencing the genomes of 1000 actinobacteria strains.</title>
        <authorList>
            <person name="Klenk H.-P."/>
        </authorList>
    </citation>
    <scope>NUCLEOTIDE SEQUENCE [LARGE SCALE GENOMIC DNA]</scope>
    <source>
        <strain evidence="7 8">DSM 45175</strain>
    </source>
</reference>
<dbReference type="Pfam" id="PF00126">
    <property type="entry name" value="HTH_1"/>
    <property type="match status" value="1"/>
</dbReference>
<dbReference type="GO" id="GO:0005829">
    <property type="term" value="C:cytosol"/>
    <property type="evidence" value="ECO:0007669"/>
    <property type="project" value="TreeGrafter"/>
</dbReference>
<dbReference type="Gene3D" id="1.10.10.10">
    <property type="entry name" value="Winged helix-like DNA-binding domain superfamily/Winged helix DNA-binding domain"/>
    <property type="match status" value="1"/>
</dbReference>
<evidence type="ECO:0000259" key="6">
    <source>
        <dbReference type="PROSITE" id="PS50931"/>
    </source>
</evidence>
<dbReference type="SUPFAM" id="SSF46785">
    <property type="entry name" value="Winged helix' DNA-binding domain"/>
    <property type="match status" value="1"/>
</dbReference>
<feature type="compositionally biased region" description="Pro residues" evidence="5">
    <location>
        <begin position="302"/>
        <end position="313"/>
    </location>
</feature>